<dbReference type="SUPFAM" id="SSF56436">
    <property type="entry name" value="C-type lectin-like"/>
    <property type="match status" value="1"/>
</dbReference>
<comment type="caution">
    <text evidence="2">The sequence shown here is derived from an EMBL/GenBank/DDBJ whole genome shotgun (WGS) entry which is preliminary data.</text>
</comment>
<dbReference type="PROSITE" id="PS51257">
    <property type="entry name" value="PROKAR_LIPOPROTEIN"/>
    <property type="match status" value="1"/>
</dbReference>
<dbReference type="PANTHER" id="PTHR23150">
    <property type="entry name" value="SULFATASE MODIFYING FACTOR 1, 2"/>
    <property type="match status" value="1"/>
</dbReference>
<dbReference type="RefSeq" id="WP_308957386.1">
    <property type="nucleotide sequence ID" value="NZ_DAMBEH010000005.1"/>
</dbReference>
<evidence type="ECO:0000313" key="3">
    <source>
        <dbReference type="Proteomes" id="UP001243195"/>
    </source>
</evidence>
<organism evidence="2 3">
    <name type="scientific">Acinetobacter gerneri</name>
    <dbReference type="NCBI Taxonomy" id="202952"/>
    <lineage>
        <taxon>Bacteria</taxon>
        <taxon>Pseudomonadati</taxon>
        <taxon>Pseudomonadota</taxon>
        <taxon>Gammaproteobacteria</taxon>
        <taxon>Moraxellales</taxon>
        <taxon>Moraxellaceae</taxon>
        <taxon>Acinetobacter</taxon>
    </lineage>
</organism>
<name>A0AAW8JPD7_9GAMM</name>
<protein>
    <submittedName>
        <fullName evidence="2">SUMF1/EgtB/PvdO family nonheme iron enzyme</fullName>
    </submittedName>
</protein>
<dbReference type="EMBL" id="JAVIDA010000045">
    <property type="protein sequence ID" value="MDQ9073446.1"/>
    <property type="molecule type" value="Genomic_DNA"/>
</dbReference>
<gene>
    <name evidence="2" type="ORF">RFH51_18540</name>
</gene>
<dbReference type="InterPro" id="IPR042095">
    <property type="entry name" value="SUMF_sf"/>
</dbReference>
<dbReference type="Proteomes" id="UP001243195">
    <property type="component" value="Unassembled WGS sequence"/>
</dbReference>
<dbReference type="Gene3D" id="3.90.1580.10">
    <property type="entry name" value="paralog of FGE (formylglycine-generating enzyme)"/>
    <property type="match status" value="1"/>
</dbReference>
<dbReference type="InterPro" id="IPR005532">
    <property type="entry name" value="SUMF_dom"/>
</dbReference>
<evidence type="ECO:0000313" key="2">
    <source>
        <dbReference type="EMBL" id="MDQ9073446.1"/>
    </source>
</evidence>
<dbReference type="Pfam" id="PF03781">
    <property type="entry name" value="FGE-sulfatase"/>
    <property type="match status" value="1"/>
</dbReference>
<proteinExistence type="predicted"/>
<dbReference type="PANTHER" id="PTHR23150:SF19">
    <property type="entry name" value="FORMYLGLYCINE-GENERATING ENZYME"/>
    <property type="match status" value="1"/>
</dbReference>
<evidence type="ECO:0000259" key="1">
    <source>
        <dbReference type="Pfam" id="PF03781"/>
    </source>
</evidence>
<sequence>MSKLIIAGLVTTLFMLGACSTKSSEQAPDLAKLGNLELCKSYSGLPKDWLKNPHAGMVKIQGGDFLIGNNEKYPEEKSLVGSKKHIEDFWIDQTEVTNAEFRSFVDATGYKTEAEQQGEAAVFVKPEQQVADLKWWKLEKGYDWKHPWGANSTRKVLENEPVRYVTIKDAMAYAAWLGREIPTEEQWEYAAKAFSHERDVEAVHDGHHPDANVWQGEFPYNNQTTDGFEDVAPVGCFKANGFGLHDMIGNVWELTQTPFSGTHDDHLGVQEQLDPKHLAEHSSYTIKGGSYLCASNYCARYRAASRQPQEYNLAISHVGFRTVKNATP</sequence>
<reference evidence="2" key="1">
    <citation type="submission" date="2023-08" db="EMBL/GenBank/DDBJ databases">
        <title>Emergence of clinically-relevant ST2 carbapenem-resistant Acinetobacter baumannii strains in hospital sewages in Zhejiang, East of China.</title>
        <authorList>
            <person name="Kaichao C."/>
            <person name="Zhang R."/>
        </authorList>
    </citation>
    <scope>NUCLEOTIDE SEQUENCE</scope>
    <source>
        <strain evidence="2">M-SY-60</strain>
    </source>
</reference>
<feature type="domain" description="Sulfatase-modifying factor enzyme-like" evidence="1">
    <location>
        <begin position="55"/>
        <end position="324"/>
    </location>
</feature>
<dbReference type="AlphaFoldDB" id="A0AAW8JPD7"/>
<dbReference type="InterPro" id="IPR016187">
    <property type="entry name" value="CTDL_fold"/>
</dbReference>
<accession>A0AAW8JPD7</accession>
<dbReference type="InterPro" id="IPR051043">
    <property type="entry name" value="Sulfatase_Mod_Factor_Kinase"/>
</dbReference>
<dbReference type="GO" id="GO:0120147">
    <property type="term" value="F:formylglycine-generating oxidase activity"/>
    <property type="evidence" value="ECO:0007669"/>
    <property type="project" value="TreeGrafter"/>
</dbReference>